<accession>A0A1Y5SNJ3</accession>
<dbReference type="Pfam" id="PF00582">
    <property type="entry name" value="Usp"/>
    <property type="match status" value="1"/>
</dbReference>
<dbReference type="InterPro" id="IPR006016">
    <property type="entry name" value="UspA"/>
</dbReference>
<dbReference type="PANTHER" id="PTHR46268">
    <property type="entry name" value="STRESS RESPONSE PROTEIN NHAX"/>
    <property type="match status" value="1"/>
</dbReference>
<protein>
    <submittedName>
        <fullName evidence="3">Universal stress protein F</fullName>
    </submittedName>
</protein>
<dbReference type="PRINTS" id="PR01438">
    <property type="entry name" value="UNVRSLSTRESS"/>
</dbReference>
<name>A0A1Y5SNJ3_9RHOB</name>
<proteinExistence type="inferred from homology"/>
<dbReference type="RefSeq" id="WP_085892496.1">
    <property type="nucleotide sequence ID" value="NZ_FWFL01000005.1"/>
</dbReference>
<evidence type="ECO:0000256" key="1">
    <source>
        <dbReference type="ARBA" id="ARBA00008791"/>
    </source>
</evidence>
<dbReference type="InterPro" id="IPR014729">
    <property type="entry name" value="Rossmann-like_a/b/a_fold"/>
</dbReference>
<evidence type="ECO:0000313" key="3">
    <source>
        <dbReference type="EMBL" id="SLN44804.1"/>
    </source>
</evidence>
<evidence type="ECO:0000313" key="4">
    <source>
        <dbReference type="Proteomes" id="UP000193827"/>
    </source>
</evidence>
<gene>
    <name evidence="3" type="primary">uspF_1</name>
    <name evidence="3" type="ORF">PEL8287_02286</name>
</gene>
<feature type="domain" description="UspA" evidence="2">
    <location>
        <begin position="4"/>
        <end position="144"/>
    </location>
</feature>
<dbReference type="SUPFAM" id="SSF52402">
    <property type="entry name" value="Adenine nucleotide alpha hydrolases-like"/>
    <property type="match status" value="1"/>
</dbReference>
<dbReference type="Gene3D" id="3.40.50.620">
    <property type="entry name" value="HUPs"/>
    <property type="match status" value="1"/>
</dbReference>
<sequence>MSTKPVLCAVDISNQNRDVEVLKKAARLASMDNAKLDVITVLPDFGMSVVGSFFEGDYHDKAVEEAQRRLNDLVKTTLGADANENIRHIVSTGNAYEEILKAANLAGTGLIVIGAHKPDFKDYLLGPNASRVVRHSDCSVYVVR</sequence>
<dbReference type="OrthoDB" id="9792500at2"/>
<dbReference type="CDD" id="cd00293">
    <property type="entry name" value="USP-like"/>
    <property type="match status" value="1"/>
</dbReference>
<reference evidence="3 4" key="1">
    <citation type="submission" date="2017-03" db="EMBL/GenBank/DDBJ databases">
        <authorList>
            <person name="Afonso C.L."/>
            <person name="Miller P.J."/>
            <person name="Scott M.A."/>
            <person name="Spackman E."/>
            <person name="Goraichik I."/>
            <person name="Dimitrov K.M."/>
            <person name="Suarez D.L."/>
            <person name="Swayne D.E."/>
        </authorList>
    </citation>
    <scope>NUCLEOTIDE SEQUENCE [LARGE SCALE GENOMIC DNA]</scope>
    <source>
        <strain evidence="3 4">CECT 8287</strain>
    </source>
</reference>
<dbReference type="AlphaFoldDB" id="A0A1Y5SNJ3"/>
<organism evidence="3 4">
    <name type="scientific">Roseovarius litorisediminis</name>
    <dbReference type="NCBI Taxonomy" id="1312363"/>
    <lineage>
        <taxon>Bacteria</taxon>
        <taxon>Pseudomonadati</taxon>
        <taxon>Pseudomonadota</taxon>
        <taxon>Alphaproteobacteria</taxon>
        <taxon>Rhodobacterales</taxon>
        <taxon>Roseobacteraceae</taxon>
        <taxon>Roseovarius</taxon>
    </lineage>
</organism>
<dbReference type="Proteomes" id="UP000193827">
    <property type="component" value="Unassembled WGS sequence"/>
</dbReference>
<dbReference type="InterPro" id="IPR006015">
    <property type="entry name" value="Universal_stress_UspA"/>
</dbReference>
<keyword evidence="4" id="KW-1185">Reference proteome</keyword>
<dbReference type="PANTHER" id="PTHR46268:SF6">
    <property type="entry name" value="UNIVERSAL STRESS PROTEIN UP12"/>
    <property type="match status" value="1"/>
</dbReference>
<evidence type="ECO:0000259" key="2">
    <source>
        <dbReference type="Pfam" id="PF00582"/>
    </source>
</evidence>
<comment type="similarity">
    <text evidence="1">Belongs to the universal stress protein A family.</text>
</comment>
<dbReference type="EMBL" id="FWFL01000005">
    <property type="protein sequence ID" value="SLN44804.1"/>
    <property type="molecule type" value="Genomic_DNA"/>
</dbReference>